<name>A0A9J6GG53_HAELO</name>
<dbReference type="EMBL" id="JABSTR010000006">
    <property type="protein sequence ID" value="KAH9374357.1"/>
    <property type="molecule type" value="Genomic_DNA"/>
</dbReference>
<dbReference type="AlphaFoldDB" id="A0A9J6GG53"/>
<gene>
    <name evidence="2" type="ORF">HPB48_013413</name>
</gene>
<reference evidence="2 3" key="1">
    <citation type="journal article" date="2020" name="Cell">
        <title>Large-Scale Comparative Analyses of Tick Genomes Elucidate Their Genetic Diversity and Vector Capacities.</title>
        <authorList>
            <consortium name="Tick Genome and Microbiome Consortium (TIGMIC)"/>
            <person name="Jia N."/>
            <person name="Wang J."/>
            <person name="Shi W."/>
            <person name="Du L."/>
            <person name="Sun Y."/>
            <person name="Zhan W."/>
            <person name="Jiang J.F."/>
            <person name="Wang Q."/>
            <person name="Zhang B."/>
            <person name="Ji P."/>
            <person name="Bell-Sakyi L."/>
            <person name="Cui X.M."/>
            <person name="Yuan T.T."/>
            <person name="Jiang B.G."/>
            <person name="Yang W.F."/>
            <person name="Lam T.T."/>
            <person name="Chang Q.C."/>
            <person name="Ding S.J."/>
            <person name="Wang X.J."/>
            <person name="Zhu J.G."/>
            <person name="Ruan X.D."/>
            <person name="Zhao L."/>
            <person name="Wei J.T."/>
            <person name="Ye R.Z."/>
            <person name="Que T.C."/>
            <person name="Du C.H."/>
            <person name="Zhou Y.H."/>
            <person name="Cheng J.X."/>
            <person name="Dai P.F."/>
            <person name="Guo W.B."/>
            <person name="Han X.H."/>
            <person name="Huang E.J."/>
            <person name="Li L.F."/>
            <person name="Wei W."/>
            <person name="Gao Y.C."/>
            <person name="Liu J.Z."/>
            <person name="Shao H.Z."/>
            <person name="Wang X."/>
            <person name="Wang C.C."/>
            <person name="Yang T.C."/>
            <person name="Huo Q.B."/>
            <person name="Li W."/>
            <person name="Chen H.Y."/>
            <person name="Chen S.E."/>
            <person name="Zhou L.G."/>
            <person name="Ni X.B."/>
            <person name="Tian J.H."/>
            <person name="Sheng Y."/>
            <person name="Liu T."/>
            <person name="Pan Y.S."/>
            <person name="Xia L.Y."/>
            <person name="Li J."/>
            <person name="Zhao F."/>
            <person name="Cao W.C."/>
        </authorList>
    </citation>
    <scope>NUCLEOTIDE SEQUENCE [LARGE SCALE GENOMIC DNA]</scope>
    <source>
        <strain evidence="2">HaeL-2018</strain>
    </source>
</reference>
<feature type="compositionally biased region" description="Acidic residues" evidence="1">
    <location>
        <begin position="24"/>
        <end position="41"/>
    </location>
</feature>
<feature type="compositionally biased region" description="Basic residues" evidence="1">
    <location>
        <begin position="146"/>
        <end position="162"/>
    </location>
</feature>
<feature type="region of interest" description="Disordered" evidence="1">
    <location>
        <begin position="1"/>
        <end position="49"/>
    </location>
</feature>
<evidence type="ECO:0000256" key="1">
    <source>
        <dbReference type="SAM" id="MobiDB-lite"/>
    </source>
</evidence>
<feature type="region of interest" description="Disordered" evidence="1">
    <location>
        <begin position="137"/>
        <end position="162"/>
    </location>
</feature>
<accession>A0A9J6GG53</accession>
<protein>
    <submittedName>
        <fullName evidence="2">Uncharacterized protein</fullName>
    </submittedName>
</protein>
<evidence type="ECO:0000313" key="2">
    <source>
        <dbReference type="EMBL" id="KAH9374357.1"/>
    </source>
</evidence>
<proteinExistence type="predicted"/>
<sequence>METCDVDPPAGTSGKRASLPADAEREDTELYSAPSDEDSDDGTSSRKPVPKHAVHTILCTLCTPDAKTDNLTLLIKQAVSAFLEATVPGEDKDVRINSRWNILAIDVEHRRTSPCLIEEVSTYKVAVLKQMVRDHSTHKEAAATVRQRRRHRSRRRKVFKKG</sequence>
<organism evidence="2 3">
    <name type="scientific">Haemaphysalis longicornis</name>
    <name type="common">Bush tick</name>
    <dbReference type="NCBI Taxonomy" id="44386"/>
    <lineage>
        <taxon>Eukaryota</taxon>
        <taxon>Metazoa</taxon>
        <taxon>Ecdysozoa</taxon>
        <taxon>Arthropoda</taxon>
        <taxon>Chelicerata</taxon>
        <taxon>Arachnida</taxon>
        <taxon>Acari</taxon>
        <taxon>Parasitiformes</taxon>
        <taxon>Ixodida</taxon>
        <taxon>Ixodoidea</taxon>
        <taxon>Ixodidae</taxon>
        <taxon>Haemaphysalinae</taxon>
        <taxon>Haemaphysalis</taxon>
    </lineage>
</organism>
<keyword evidence="3" id="KW-1185">Reference proteome</keyword>
<dbReference type="Proteomes" id="UP000821853">
    <property type="component" value="Chromosome 4"/>
</dbReference>
<comment type="caution">
    <text evidence="2">The sequence shown here is derived from an EMBL/GenBank/DDBJ whole genome shotgun (WGS) entry which is preliminary data.</text>
</comment>
<evidence type="ECO:0000313" key="3">
    <source>
        <dbReference type="Proteomes" id="UP000821853"/>
    </source>
</evidence>
<dbReference type="VEuPathDB" id="VectorBase:HLOH_056330"/>